<sequence>MLPRQPAYRNAAKFETKDLGTFPPIFRPFWAGLTPDKPEPLGKILTALHCYQITPPSYDNPPFTFAVDRKDHYRLSNDSFPELQKLAAAINKQIPFELDPLTRKLTAMDHQRVFDAHKLQADATSGRALAYLRHYQDLVKQIAKSPTDEFVRPFDNKTQNHPANITVPYAAILSDLHVLFGCTEMNDGVDMSMRSSAGASGSIGSGMRSFSTLAGRNNMANGGTFGFVPGMPRPCPRFPRMMNTAEVFVTP</sequence>
<proteinExistence type="predicted"/>
<accession>A0AA40B8Q6</accession>
<comment type="caution">
    <text evidence="1">The sequence shown here is derived from an EMBL/GenBank/DDBJ whole genome shotgun (WGS) entry which is preliminary data.</text>
</comment>
<protein>
    <submittedName>
        <fullName evidence="1">Uncharacterized protein</fullName>
    </submittedName>
</protein>
<name>A0AA40B8Q6_9PEZI</name>
<evidence type="ECO:0000313" key="2">
    <source>
        <dbReference type="Proteomes" id="UP001172102"/>
    </source>
</evidence>
<evidence type="ECO:0000313" key="1">
    <source>
        <dbReference type="EMBL" id="KAK0729662.1"/>
    </source>
</evidence>
<dbReference type="Proteomes" id="UP001172102">
    <property type="component" value="Unassembled WGS sequence"/>
</dbReference>
<keyword evidence="2" id="KW-1185">Reference proteome</keyword>
<dbReference type="EMBL" id="JAUKUA010000001">
    <property type="protein sequence ID" value="KAK0729662.1"/>
    <property type="molecule type" value="Genomic_DNA"/>
</dbReference>
<dbReference type="AlphaFoldDB" id="A0AA40B8Q6"/>
<reference evidence="1" key="1">
    <citation type="submission" date="2023-06" db="EMBL/GenBank/DDBJ databases">
        <title>Genome-scale phylogeny and comparative genomics of the fungal order Sordariales.</title>
        <authorList>
            <consortium name="Lawrence Berkeley National Laboratory"/>
            <person name="Hensen N."/>
            <person name="Bonometti L."/>
            <person name="Westerberg I."/>
            <person name="Brannstrom I.O."/>
            <person name="Guillou S."/>
            <person name="Cros-Aarteil S."/>
            <person name="Calhoun S."/>
            <person name="Haridas S."/>
            <person name="Kuo A."/>
            <person name="Mondo S."/>
            <person name="Pangilinan J."/>
            <person name="Riley R."/>
            <person name="Labutti K."/>
            <person name="Andreopoulos B."/>
            <person name="Lipzen A."/>
            <person name="Chen C."/>
            <person name="Yanf M."/>
            <person name="Daum C."/>
            <person name="Ng V."/>
            <person name="Clum A."/>
            <person name="Steindorff A."/>
            <person name="Ohm R."/>
            <person name="Martin F."/>
            <person name="Silar P."/>
            <person name="Natvig D."/>
            <person name="Lalanne C."/>
            <person name="Gautier V."/>
            <person name="Ament-Velasquez S.L."/>
            <person name="Kruys A."/>
            <person name="Hutchinson M.I."/>
            <person name="Powell A.J."/>
            <person name="Barry K."/>
            <person name="Miller A.N."/>
            <person name="Grigoriev I.V."/>
            <person name="Debuchy R."/>
            <person name="Gladieux P."/>
            <person name="Thoren M.H."/>
            <person name="Johannesson H."/>
        </authorList>
    </citation>
    <scope>NUCLEOTIDE SEQUENCE</scope>
    <source>
        <strain evidence="1">SMH4607-1</strain>
    </source>
</reference>
<organism evidence="1 2">
    <name type="scientific">Lasiosphaeris hirsuta</name>
    <dbReference type="NCBI Taxonomy" id="260670"/>
    <lineage>
        <taxon>Eukaryota</taxon>
        <taxon>Fungi</taxon>
        <taxon>Dikarya</taxon>
        <taxon>Ascomycota</taxon>
        <taxon>Pezizomycotina</taxon>
        <taxon>Sordariomycetes</taxon>
        <taxon>Sordariomycetidae</taxon>
        <taxon>Sordariales</taxon>
        <taxon>Lasiosphaeriaceae</taxon>
        <taxon>Lasiosphaeris</taxon>
    </lineage>
</organism>
<gene>
    <name evidence="1" type="ORF">B0H67DRAFT_638254</name>
</gene>